<keyword evidence="1" id="KW-0732">Signal</keyword>
<dbReference type="AlphaFoldDB" id="A0A6A3UH21"/>
<reference evidence="2 3" key="1">
    <citation type="submission" date="2018-08" db="EMBL/GenBank/DDBJ databases">
        <title>Genomic investigation of the strawberry pathogen Phytophthora fragariae indicates pathogenicity is determined by transcriptional variation in three key races.</title>
        <authorList>
            <person name="Adams T.M."/>
            <person name="Armitage A.D."/>
            <person name="Sobczyk M.K."/>
            <person name="Bates H.J."/>
            <person name="Dunwell J.M."/>
            <person name="Nellist C.F."/>
            <person name="Harrison R.J."/>
        </authorList>
    </citation>
    <scope>NUCLEOTIDE SEQUENCE [LARGE SCALE GENOMIC DNA]</scope>
    <source>
        <strain evidence="2 3">NOV-5</strain>
    </source>
</reference>
<feature type="signal peptide" evidence="1">
    <location>
        <begin position="1"/>
        <end position="19"/>
    </location>
</feature>
<organism evidence="2 3">
    <name type="scientific">Phytophthora fragariae</name>
    <dbReference type="NCBI Taxonomy" id="53985"/>
    <lineage>
        <taxon>Eukaryota</taxon>
        <taxon>Sar</taxon>
        <taxon>Stramenopiles</taxon>
        <taxon>Oomycota</taxon>
        <taxon>Peronosporomycetes</taxon>
        <taxon>Peronosporales</taxon>
        <taxon>Peronosporaceae</taxon>
        <taxon>Phytophthora</taxon>
    </lineage>
</organism>
<comment type="caution">
    <text evidence="2">The sequence shown here is derived from an EMBL/GenBank/DDBJ whole genome shotgun (WGS) entry which is preliminary data.</text>
</comment>
<evidence type="ECO:0000256" key="1">
    <source>
        <dbReference type="SAM" id="SignalP"/>
    </source>
</evidence>
<evidence type="ECO:0008006" key="4">
    <source>
        <dbReference type="Google" id="ProtNLM"/>
    </source>
</evidence>
<gene>
    <name evidence="2" type="ORF">PF006_g5160</name>
</gene>
<feature type="chain" id="PRO_5025467027" description="Secreted protein" evidence="1">
    <location>
        <begin position="20"/>
        <end position="80"/>
    </location>
</feature>
<dbReference type="Proteomes" id="UP000440732">
    <property type="component" value="Unassembled WGS sequence"/>
</dbReference>
<evidence type="ECO:0000313" key="2">
    <source>
        <dbReference type="EMBL" id="KAE9150457.1"/>
    </source>
</evidence>
<evidence type="ECO:0000313" key="3">
    <source>
        <dbReference type="Proteomes" id="UP000440732"/>
    </source>
</evidence>
<accession>A0A6A3UH21</accession>
<protein>
    <recommendedName>
        <fullName evidence="4">Secreted protein</fullName>
    </recommendedName>
</protein>
<name>A0A6A3UH21_9STRA</name>
<proteinExistence type="predicted"/>
<sequence>MRFLHLVLLFTGCCGSGSGSLVSLCLLGGLMVLAGELTPYRVKCTSHAHIRATTNYVVARICVGTTFGRDSRMRNQFSPG</sequence>
<dbReference type="EMBL" id="QXGA01000188">
    <property type="protein sequence ID" value="KAE9150457.1"/>
    <property type="molecule type" value="Genomic_DNA"/>
</dbReference>